<dbReference type="Proteomes" id="UP000003835">
    <property type="component" value="Unassembled WGS sequence"/>
</dbReference>
<sequence length="181" mass="21444">MLTELQTRKLTKFFSMHDAKFDGALAYQDFENIIKKLAALRHWGSRSPRYQILLNNCNRNWEELKRDADITHNKKVSLEEWLSYYSIILNDEEKYLHNIHFFMELVFEVFDKDEDGKISQAEWAGILSVYNVSPVYAPRVFPKLDTNQDGFLSKEEVLQLIREFFYSDNPDVPANEMFGPY</sequence>
<dbReference type="OrthoDB" id="451568at2"/>
<dbReference type="SUPFAM" id="SSF47473">
    <property type="entry name" value="EF-hand"/>
    <property type="match status" value="1"/>
</dbReference>
<dbReference type="InterPro" id="IPR002048">
    <property type="entry name" value="EF_hand_dom"/>
</dbReference>
<dbReference type="RefSeq" id="WP_006106273.1">
    <property type="nucleotide sequence ID" value="NZ_DS989879.1"/>
</dbReference>
<dbReference type="SMART" id="SM00054">
    <property type="entry name" value="EFh"/>
    <property type="match status" value="3"/>
</dbReference>
<protein>
    <submittedName>
        <fullName evidence="4">EF hand domain protein</fullName>
    </submittedName>
</protein>
<dbReference type="EMBL" id="DS989879">
    <property type="protein sequence ID" value="EDX70914.1"/>
    <property type="molecule type" value="Genomic_DNA"/>
</dbReference>
<feature type="domain" description="EF-hand" evidence="3">
    <location>
        <begin position="106"/>
        <end position="133"/>
    </location>
</feature>
<dbReference type="Pfam" id="PF13202">
    <property type="entry name" value="EF-hand_5"/>
    <property type="match status" value="2"/>
</dbReference>
<evidence type="ECO:0000259" key="3">
    <source>
        <dbReference type="PROSITE" id="PS50222"/>
    </source>
</evidence>
<dbReference type="PROSITE" id="PS00018">
    <property type="entry name" value="EF_HAND_1"/>
    <property type="match status" value="2"/>
</dbReference>
<organism evidence="4 5">
    <name type="scientific">Coleofasciculus chthonoplastes PCC 7420</name>
    <dbReference type="NCBI Taxonomy" id="118168"/>
    <lineage>
        <taxon>Bacteria</taxon>
        <taxon>Bacillati</taxon>
        <taxon>Cyanobacteriota</taxon>
        <taxon>Cyanophyceae</taxon>
        <taxon>Coleofasciculales</taxon>
        <taxon>Coleofasciculaceae</taxon>
        <taxon>Coleofasciculus</taxon>
    </lineage>
</organism>
<feature type="domain" description="EF-hand" evidence="3">
    <location>
        <begin position="139"/>
        <end position="167"/>
    </location>
</feature>
<dbReference type="eggNOG" id="COG5126">
    <property type="taxonomic scope" value="Bacteria"/>
</dbReference>
<dbReference type="GO" id="GO:0005509">
    <property type="term" value="F:calcium ion binding"/>
    <property type="evidence" value="ECO:0007669"/>
    <property type="project" value="InterPro"/>
</dbReference>
<dbReference type="HOGENOM" id="CLU_096804_0_0_3"/>
<evidence type="ECO:0000256" key="2">
    <source>
        <dbReference type="ARBA" id="ARBA00022737"/>
    </source>
</evidence>
<dbReference type="CDD" id="cd00051">
    <property type="entry name" value="EFh"/>
    <property type="match status" value="1"/>
</dbReference>
<keyword evidence="5" id="KW-1185">Reference proteome</keyword>
<dbReference type="AlphaFoldDB" id="B4W4I7"/>
<dbReference type="PANTHER" id="PTHR23055">
    <property type="entry name" value="CALCIUM BINDING PROTEINS"/>
    <property type="match status" value="1"/>
</dbReference>
<reference evidence="4 5" key="1">
    <citation type="submission" date="2008-07" db="EMBL/GenBank/DDBJ databases">
        <authorList>
            <person name="Tandeau de Marsac N."/>
            <person name="Ferriera S."/>
            <person name="Johnson J."/>
            <person name="Kravitz S."/>
            <person name="Beeson K."/>
            <person name="Sutton G."/>
            <person name="Rogers Y.-H."/>
            <person name="Friedman R."/>
            <person name="Frazier M."/>
            <person name="Venter J.C."/>
        </authorList>
    </citation>
    <scope>NUCLEOTIDE SEQUENCE [LARGE SCALE GENOMIC DNA]</scope>
    <source>
        <strain evidence="4 5">PCC 7420</strain>
    </source>
</reference>
<dbReference type="InterPro" id="IPR028846">
    <property type="entry name" value="Recoverin"/>
</dbReference>
<dbReference type="STRING" id="118168.MC7420_8124"/>
<keyword evidence="1" id="KW-0479">Metal-binding</keyword>
<name>B4W4I7_9CYAN</name>
<dbReference type="InterPro" id="IPR011992">
    <property type="entry name" value="EF-hand-dom_pair"/>
</dbReference>
<dbReference type="InterPro" id="IPR018247">
    <property type="entry name" value="EF_Hand_1_Ca_BS"/>
</dbReference>
<dbReference type="PROSITE" id="PS50222">
    <property type="entry name" value="EF_HAND_2"/>
    <property type="match status" value="2"/>
</dbReference>
<dbReference type="Gene3D" id="1.10.238.10">
    <property type="entry name" value="EF-hand"/>
    <property type="match status" value="1"/>
</dbReference>
<keyword evidence="2" id="KW-0677">Repeat</keyword>
<proteinExistence type="predicted"/>
<evidence type="ECO:0000256" key="1">
    <source>
        <dbReference type="ARBA" id="ARBA00022723"/>
    </source>
</evidence>
<gene>
    <name evidence="4" type="ORF">MC7420_8124</name>
</gene>
<accession>B4W4I7</accession>
<evidence type="ECO:0000313" key="5">
    <source>
        <dbReference type="Proteomes" id="UP000003835"/>
    </source>
</evidence>
<evidence type="ECO:0000313" key="4">
    <source>
        <dbReference type="EMBL" id="EDX70914.1"/>
    </source>
</evidence>